<evidence type="ECO:0000256" key="10">
    <source>
        <dbReference type="ARBA" id="ARBA00023012"/>
    </source>
</evidence>
<dbReference type="PANTHER" id="PTHR45436:SF5">
    <property type="entry name" value="SENSOR HISTIDINE KINASE TRCS"/>
    <property type="match status" value="1"/>
</dbReference>
<dbReference type="RefSeq" id="WP_116025384.1">
    <property type="nucleotide sequence ID" value="NZ_QTTT01000001.1"/>
</dbReference>
<dbReference type="CDD" id="cd06225">
    <property type="entry name" value="HAMP"/>
    <property type="match status" value="1"/>
</dbReference>
<dbReference type="InterPro" id="IPR005467">
    <property type="entry name" value="His_kinase_dom"/>
</dbReference>
<evidence type="ECO:0000256" key="8">
    <source>
        <dbReference type="ARBA" id="ARBA00022777"/>
    </source>
</evidence>
<comment type="cofactor">
    <cofactor evidence="2">
        <name>a divalent metal cation</name>
        <dbReference type="ChEBI" id="CHEBI:60240"/>
    </cofactor>
</comment>
<dbReference type="Pfam" id="PF00512">
    <property type="entry name" value="HisKA"/>
    <property type="match status" value="1"/>
</dbReference>
<evidence type="ECO:0000313" key="15">
    <source>
        <dbReference type="Proteomes" id="UP000256661"/>
    </source>
</evidence>
<dbReference type="FunFam" id="1.10.287.130:FF:000001">
    <property type="entry name" value="Two-component sensor histidine kinase"/>
    <property type="match status" value="1"/>
</dbReference>
<dbReference type="SUPFAM" id="SSF47384">
    <property type="entry name" value="Homodimeric domain of signal transducing histidine kinase"/>
    <property type="match status" value="1"/>
</dbReference>
<evidence type="ECO:0000256" key="6">
    <source>
        <dbReference type="ARBA" id="ARBA00022679"/>
    </source>
</evidence>
<protein>
    <recommendedName>
        <fullName evidence="4">histidine kinase</fullName>
        <ecNumber evidence="4">2.7.13.3</ecNumber>
    </recommendedName>
</protein>
<accession>A0A3D9T697</accession>
<keyword evidence="10" id="KW-0902">Two-component regulatory system</keyword>
<keyword evidence="5" id="KW-0597">Phosphoprotein</keyword>
<evidence type="ECO:0000256" key="5">
    <source>
        <dbReference type="ARBA" id="ARBA00022553"/>
    </source>
</evidence>
<dbReference type="Pfam" id="PF00672">
    <property type="entry name" value="HAMP"/>
    <property type="match status" value="1"/>
</dbReference>
<dbReference type="InterPro" id="IPR003594">
    <property type="entry name" value="HATPase_dom"/>
</dbReference>
<evidence type="ECO:0000256" key="9">
    <source>
        <dbReference type="ARBA" id="ARBA00022989"/>
    </source>
</evidence>
<keyword evidence="9" id="KW-1133">Transmembrane helix</keyword>
<dbReference type="CDD" id="cd00075">
    <property type="entry name" value="HATPase"/>
    <property type="match status" value="1"/>
</dbReference>
<dbReference type="Gene3D" id="3.30.565.10">
    <property type="entry name" value="Histidine kinase-like ATPase, C-terminal domain"/>
    <property type="match status" value="1"/>
</dbReference>
<keyword evidence="7" id="KW-0812">Transmembrane</keyword>
<dbReference type="AlphaFoldDB" id="A0A3D9T697"/>
<evidence type="ECO:0000313" key="14">
    <source>
        <dbReference type="EMBL" id="REF00205.1"/>
    </source>
</evidence>
<proteinExistence type="predicted"/>
<reference evidence="14 15" key="1">
    <citation type="submission" date="2018-08" db="EMBL/GenBank/DDBJ databases">
        <title>Sequencing the genomes of 1000 actinobacteria strains.</title>
        <authorList>
            <person name="Klenk H.-P."/>
        </authorList>
    </citation>
    <scope>NUCLEOTIDE SEQUENCE [LARGE SCALE GENOMIC DNA]</scope>
    <source>
        <strain evidence="14 15">DSM 43927</strain>
    </source>
</reference>
<evidence type="ECO:0000256" key="1">
    <source>
        <dbReference type="ARBA" id="ARBA00000085"/>
    </source>
</evidence>
<dbReference type="Proteomes" id="UP000256661">
    <property type="component" value="Unassembled WGS sequence"/>
</dbReference>
<dbReference type="SMART" id="SM00388">
    <property type="entry name" value="HisKA"/>
    <property type="match status" value="1"/>
</dbReference>
<dbReference type="InterPro" id="IPR036097">
    <property type="entry name" value="HisK_dim/P_sf"/>
</dbReference>
<keyword evidence="11" id="KW-0472">Membrane</keyword>
<dbReference type="PROSITE" id="PS50109">
    <property type="entry name" value="HIS_KIN"/>
    <property type="match status" value="1"/>
</dbReference>
<comment type="catalytic activity">
    <reaction evidence="1">
        <text>ATP + protein L-histidine = ADP + protein N-phospho-L-histidine.</text>
        <dbReference type="EC" id="2.7.13.3"/>
    </reaction>
</comment>
<comment type="subcellular location">
    <subcellularLocation>
        <location evidence="3">Cell membrane</location>
    </subcellularLocation>
</comment>
<keyword evidence="15" id="KW-1185">Reference proteome</keyword>
<evidence type="ECO:0000259" key="12">
    <source>
        <dbReference type="PROSITE" id="PS50109"/>
    </source>
</evidence>
<dbReference type="PRINTS" id="PR00344">
    <property type="entry name" value="BCTRLSENSOR"/>
</dbReference>
<keyword evidence="6" id="KW-0808">Transferase</keyword>
<comment type="caution">
    <text evidence="14">The sequence shown here is derived from an EMBL/GenBank/DDBJ whole genome shotgun (WGS) entry which is preliminary data.</text>
</comment>
<dbReference type="InterPro" id="IPR003661">
    <property type="entry name" value="HisK_dim/P_dom"/>
</dbReference>
<dbReference type="SUPFAM" id="SSF158472">
    <property type="entry name" value="HAMP domain-like"/>
    <property type="match status" value="1"/>
</dbReference>
<dbReference type="InterPro" id="IPR036890">
    <property type="entry name" value="HATPase_C_sf"/>
</dbReference>
<evidence type="ECO:0000259" key="13">
    <source>
        <dbReference type="PROSITE" id="PS50885"/>
    </source>
</evidence>
<dbReference type="CDD" id="cd00082">
    <property type="entry name" value="HisKA"/>
    <property type="match status" value="1"/>
</dbReference>
<evidence type="ECO:0000256" key="4">
    <source>
        <dbReference type="ARBA" id="ARBA00012438"/>
    </source>
</evidence>
<feature type="domain" description="Histidine kinase" evidence="12">
    <location>
        <begin position="270"/>
        <end position="484"/>
    </location>
</feature>
<dbReference type="FunFam" id="3.30.565.10:FF:000006">
    <property type="entry name" value="Sensor histidine kinase WalK"/>
    <property type="match status" value="1"/>
</dbReference>
<dbReference type="PROSITE" id="PS50885">
    <property type="entry name" value="HAMP"/>
    <property type="match status" value="1"/>
</dbReference>
<dbReference type="PANTHER" id="PTHR45436">
    <property type="entry name" value="SENSOR HISTIDINE KINASE YKOH"/>
    <property type="match status" value="1"/>
</dbReference>
<dbReference type="SMART" id="SM00304">
    <property type="entry name" value="HAMP"/>
    <property type="match status" value="1"/>
</dbReference>
<dbReference type="InterPro" id="IPR003660">
    <property type="entry name" value="HAMP_dom"/>
</dbReference>
<dbReference type="SMART" id="SM00387">
    <property type="entry name" value="HATPase_c"/>
    <property type="match status" value="1"/>
</dbReference>
<evidence type="ECO:0000256" key="2">
    <source>
        <dbReference type="ARBA" id="ARBA00001968"/>
    </source>
</evidence>
<evidence type="ECO:0000256" key="3">
    <source>
        <dbReference type="ARBA" id="ARBA00004236"/>
    </source>
</evidence>
<dbReference type="Gene3D" id="1.10.287.130">
    <property type="match status" value="1"/>
</dbReference>
<keyword evidence="8 14" id="KW-0418">Kinase</keyword>
<dbReference type="GO" id="GO:0000155">
    <property type="term" value="F:phosphorelay sensor kinase activity"/>
    <property type="evidence" value="ECO:0007669"/>
    <property type="project" value="InterPro"/>
</dbReference>
<feature type="domain" description="HAMP" evidence="13">
    <location>
        <begin position="202"/>
        <end position="255"/>
    </location>
</feature>
<dbReference type="SUPFAM" id="SSF55874">
    <property type="entry name" value="ATPase domain of HSP90 chaperone/DNA topoisomerase II/histidine kinase"/>
    <property type="match status" value="1"/>
</dbReference>
<dbReference type="EC" id="2.7.13.3" evidence="4"/>
<evidence type="ECO:0000256" key="7">
    <source>
        <dbReference type="ARBA" id="ARBA00022692"/>
    </source>
</evidence>
<dbReference type="GO" id="GO:0005886">
    <property type="term" value="C:plasma membrane"/>
    <property type="evidence" value="ECO:0007669"/>
    <property type="project" value="UniProtKB-SubCell"/>
</dbReference>
<name>A0A3D9T697_9ACTN</name>
<dbReference type="Gene3D" id="6.10.340.10">
    <property type="match status" value="1"/>
</dbReference>
<evidence type="ECO:0000256" key="11">
    <source>
        <dbReference type="ARBA" id="ARBA00023136"/>
    </source>
</evidence>
<dbReference type="EMBL" id="QTTT01000001">
    <property type="protein sequence ID" value="REF00205.1"/>
    <property type="molecule type" value="Genomic_DNA"/>
</dbReference>
<dbReference type="Pfam" id="PF02518">
    <property type="entry name" value="HATPase_c"/>
    <property type="match status" value="1"/>
</dbReference>
<sequence length="498" mass="52190">MALRRPVSLRARLPVMVLALLALGLTVAAGGTLAALLDEQVDRHDRLMASVGRAAQDPQILDLLATDPAAARLWLAGTSGGGLPTFFQLRGPDGLVRRTVSLGASPALPGVLPAALSPRPASAADPEGEIFGRWPLDSGGPPWGDSGWRIRTANLPDGRGVLVTGMWTTESDELAGRVIGVETSVTLGTLGCIGLLALRAVRRGLRPLEEMAVTAAAIGDGDLTRRIGPADPRSEVGRLGAALNAMLGQIESAFRERETSEARLRRFVADASHELRTPVATIRGYAELFRRGAADRPEDLAKAMHRIESEAERMGALVDELLLLARLDQGRPLERSPVDLAELAADAVADARAVEPTRPLTLDTAGPVPVNGDAARLRQLLGNLLANVRGHTPPDTPATVRVTTDGDRAVLEVTDTGPGLPAGQRERVFERFYRADPSRSRDHGGAGLGLSIVAAVAEAHQGRATARPGPAGGASFVVTLPLHTPASPAAHDDVPGVP</sequence>
<dbReference type="InterPro" id="IPR004358">
    <property type="entry name" value="Sig_transdc_His_kin-like_C"/>
</dbReference>
<organism evidence="14 15">
    <name type="scientific">Thermomonospora umbrina</name>
    <dbReference type="NCBI Taxonomy" id="111806"/>
    <lineage>
        <taxon>Bacteria</taxon>
        <taxon>Bacillati</taxon>
        <taxon>Actinomycetota</taxon>
        <taxon>Actinomycetes</taxon>
        <taxon>Streptosporangiales</taxon>
        <taxon>Thermomonosporaceae</taxon>
        <taxon>Thermomonospora</taxon>
    </lineage>
</organism>
<gene>
    <name evidence="14" type="ORF">DFJ69_5733</name>
</gene>
<dbReference type="GO" id="GO:0005509">
    <property type="term" value="F:calcium ion binding"/>
    <property type="evidence" value="ECO:0007669"/>
    <property type="project" value="UniProtKB-ARBA"/>
</dbReference>
<dbReference type="InterPro" id="IPR050428">
    <property type="entry name" value="TCS_sensor_his_kinase"/>
</dbReference>
<dbReference type="OrthoDB" id="9786919at2"/>